<dbReference type="PROSITE" id="PS50088">
    <property type="entry name" value="ANK_REPEAT"/>
    <property type="match status" value="3"/>
</dbReference>
<accession>A0A5B7C048</accession>
<dbReference type="EMBL" id="GHES01043107">
    <property type="protein sequence ID" value="MPA73666.1"/>
    <property type="molecule type" value="Transcribed_RNA"/>
</dbReference>
<dbReference type="InterPro" id="IPR036770">
    <property type="entry name" value="Ankyrin_rpt-contain_sf"/>
</dbReference>
<dbReference type="Pfam" id="PF12796">
    <property type="entry name" value="Ank_2"/>
    <property type="match status" value="2"/>
</dbReference>
<dbReference type="Gene3D" id="1.25.40.20">
    <property type="entry name" value="Ankyrin repeat-containing domain"/>
    <property type="match status" value="2"/>
</dbReference>
<keyword evidence="1" id="KW-0040">ANK repeat</keyword>
<reference evidence="3" key="1">
    <citation type="submission" date="2019-08" db="EMBL/GenBank/DDBJ databases">
        <title>Reference gene set and small RNA set construction with multiple tissues from Davidia involucrata Baill.</title>
        <authorList>
            <person name="Yang H."/>
            <person name="Zhou C."/>
            <person name="Li G."/>
            <person name="Wang J."/>
            <person name="Gao P."/>
            <person name="Wang M."/>
            <person name="Wang R."/>
            <person name="Zhao Y."/>
        </authorList>
    </citation>
    <scope>NUCLEOTIDE SEQUENCE</scope>
    <source>
        <tissue evidence="3">Mixed with DoveR01_LX</tissue>
    </source>
</reference>
<protein>
    <submittedName>
        <fullName evidence="3">Uncharacterized protein</fullName>
    </submittedName>
</protein>
<feature type="repeat" description="ANK" evidence="1">
    <location>
        <begin position="140"/>
        <end position="162"/>
    </location>
</feature>
<name>A0A5B7C048_DAVIN</name>
<dbReference type="PANTHER" id="PTHR24128:SF83">
    <property type="entry name" value="PGG DOMAIN-CONTAINING PROTEIN"/>
    <property type="match status" value="1"/>
</dbReference>
<feature type="transmembrane region" description="Helical" evidence="2">
    <location>
        <begin position="348"/>
        <end position="370"/>
    </location>
</feature>
<organism evidence="3">
    <name type="scientific">Davidia involucrata</name>
    <name type="common">Dove tree</name>
    <dbReference type="NCBI Taxonomy" id="16924"/>
    <lineage>
        <taxon>Eukaryota</taxon>
        <taxon>Viridiplantae</taxon>
        <taxon>Streptophyta</taxon>
        <taxon>Embryophyta</taxon>
        <taxon>Tracheophyta</taxon>
        <taxon>Spermatophyta</taxon>
        <taxon>Magnoliopsida</taxon>
        <taxon>eudicotyledons</taxon>
        <taxon>Gunneridae</taxon>
        <taxon>Pentapetalae</taxon>
        <taxon>asterids</taxon>
        <taxon>Cornales</taxon>
        <taxon>Nyssaceae</taxon>
        <taxon>Davidia</taxon>
    </lineage>
</organism>
<gene>
    <name evidence="3" type="ORF">Din_043107</name>
</gene>
<feature type="repeat" description="ANK" evidence="1">
    <location>
        <begin position="36"/>
        <end position="59"/>
    </location>
</feature>
<keyword evidence="2" id="KW-1133">Transmembrane helix</keyword>
<evidence type="ECO:0000313" key="3">
    <source>
        <dbReference type="EMBL" id="MPA73666.1"/>
    </source>
</evidence>
<dbReference type="AlphaFoldDB" id="A0A5B7C048"/>
<feature type="transmembrane region" description="Helical" evidence="2">
    <location>
        <begin position="319"/>
        <end position="341"/>
    </location>
</feature>
<feature type="transmembrane region" description="Helical" evidence="2">
    <location>
        <begin position="376"/>
        <end position="403"/>
    </location>
</feature>
<keyword evidence="2" id="KW-0812">Transmembrane</keyword>
<sequence length="429" mass="47662">MDQRLVEYAASGDVAALNALLKVDPLILEKVALAPVADTPLHIAALAGKTDFVKELLKRTPSFALELNQDGLSPMHIAAAKGHIYVVKELLKLCMGMDQCLLKDRGARTPLHYAAIKGRVDIIGELLAHCPQAVEEVTARGETALHLAVKNNQFEALRVFVQWLNNNNHGHGKKLIINAEDKEGNTILNLAIATKQLQVVDLLRKQSELQHKEQIVEIDGGSGTHSIMLPQTDLGIQKAAEDTSKSKSKNIRIRKKSKYEKLIPVVASLIASVTFQAGVTPPQSVWKEGMKPDWDCLSKVVDIKNIRGFFDFTKACPTLTYISFMSFNTTGFSCAFVFLVLSFIVPGFTILPMIFSLVALFCAYITLLTIMSPDGLSFIIVFLITSFVLIFYLVIPVIFYIIFKILKPTVKTLWKLVKFICVRRKPPTR</sequence>
<feature type="repeat" description="ANK" evidence="1">
    <location>
        <begin position="70"/>
        <end position="92"/>
    </location>
</feature>
<dbReference type="InterPro" id="IPR002110">
    <property type="entry name" value="Ankyrin_rpt"/>
</dbReference>
<keyword evidence="2" id="KW-0472">Membrane</keyword>
<dbReference type="SMART" id="SM00248">
    <property type="entry name" value="ANK"/>
    <property type="match status" value="5"/>
</dbReference>
<evidence type="ECO:0000256" key="2">
    <source>
        <dbReference type="SAM" id="Phobius"/>
    </source>
</evidence>
<dbReference type="PROSITE" id="PS50297">
    <property type="entry name" value="ANK_REP_REGION"/>
    <property type="match status" value="3"/>
</dbReference>
<feature type="transmembrane region" description="Helical" evidence="2">
    <location>
        <begin position="262"/>
        <end position="279"/>
    </location>
</feature>
<proteinExistence type="predicted"/>
<dbReference type="SUPFAM" id="SSF48403">
    <property type="entry name" value="Ankyrin repeat"/>
    <property type="match status" value="1"/>
</dbReference>
<dbReference type="PANTHER" id="PTHR24128">
    <property type="entry name" value="HOMEOBOX PROTEIN WARIAI"/>
    <property type="match status" value="1"/>
</dbReference>
<evidence type="ECO:0000256" key="1">
    <source>
        <dbReference type="PROSITE-ProRule" id="PRU00023"/>
    </source>
</evidence>